<dbReference type="EMBL" id="BAAADO010000004">
    <property type="protein sequence ID" value="GAA0493704.1"/>
    <property type="molecule type" value="Genomic_DNA"/>
</dbReference>
<gene>
    <name evidence="2" type="ORF">GCM10008986_20220</name>
</gene>
<comment type="caution">
    <text evidence="2">The sequence shown here is derived from an EMBL/GenBank/DDBJ whole genome shotgun (WGS) entry which is preliminary data.</text>
</comment>
<proteinExistence type="predicted"/>
<accession>A0ABN1BAL3</accession>
<dbReference type="SUPFAM" id="SSF54593">
    <property type="entry name" value="Glyoxalase/Bleomycin resistance protein/Dihydroxybiphenyl dioxygenase"/>
    <property type="match status" value="1"/>
</dbReference>
<dbReference type="Proteomes" id="UP001500880">
    <property type="component" value="Unassembled WGS sequence"/>
</dbReference>
<keyword evidence="3" id="KW-1185">Reference proteome</keyword>
<dbReference type="Pfam" id="PF00903">
    <property type="entry name" value="Glyoxalase"/>
    <property type="match status" value="1"/>
</dbReference>
<organism evidence="2 3">
    <name type="scientific">Salinibacillus aidingensis</name>
    <dbReference type="NCBI Taxonomy" id="237684"/>
    <lineage>
        <taxon>Bacteria</taxon>
        <taxon>Bacillati</taxon>
        <taxon>Bacillota</taxon>
        <taxon>Bacilli</taxon>
        <taxon>Bacillales</taxon>
        <taxon>Bacillaceae</taxon>
        <taxon>Salinibacillus</taxon>
    </lineage>
</organism>
<feature type="domain" description="Glyoxalase/fosfomycin resistance/dioxygenase" evidence="1">
    <location>
        <begin position="12"/>
        <end position="117"/>
    </location>
</feature>
<evidence type="ECO:0000313" key="2">
    <source>
        <dbReference type="EMBL" id="GAA0493704.1"/>
    </source>
</evidence>
<name>A0ABN1BAL3_9BACI</name>
<protein>
    <recommendedName>
        <fullName evidence="1">Glyoxalase/fosfomycin resistance/dioxygenase domain-containing protein</fullName>
    </recommendedName>
</protein>
<dbReference type="InterPro" id="IPR029068">
    <property type="entry name" value="Glyas_Bleomycin-R_OHBP_Dase"/>
</dbReference>
<reference evidence="2 3" key="1">
    <citation type="journal article" date="2019" name="Int. J. Syst. Evol. Microbiol.">
        <title>The Global Catalogue of Microorganisms (GCM) 10K type strain sequencing project: providing services to taxonomists for standard genome sequencing and annotation.</title>
        <authorList>
            <consortium name="The Broad Institute Genomics Platform"/>
            <consortium name="The Broad Institute Genome Sequencing Center for Infectious Disease"/>
            <person name="Wu L."/>
            <person name="Ma J."/>
        </authorList>
    </citation>
    <scope>NUCLEOTIDE SEQUENCE [LARGE SCALE GENOMIC DNA]</scope>
    <source>
        <strain evidence="2 3">JCM 12389</strain>
    </source>
</reference>
<dbReference type="InterPro" id="IPR004360">
    <property type="entry name" value="Glyas_Fos-R_dOase_dom"/>
</dbReference>
<sequence length="122" mass="13984">MASPIKNKVRAVFIPVSNVKKAKEWYSKMLGIENGEVYFDHIFAAEMDGAGMILDTMPMWRKENEDLPTYNVPAVQFGTNDIKASFQFMKENGVELVTDIQHDHFFVFKDPDGNMLMVCEDK</sequence>
<evidence type="ECO:0000313" key="3">
    <source>
        <dbReference type="Proteomes" id="UP001500880"/>
    </source>
</evidence>
<dbReference type="Gene3D" id="3.10.180.10">
    <property type="entry name" value="2,3-Dihydroxybiphenyl 1,2-Dioxygenase, domain 1"/>
    <property type="match status" value="1"/>
</dbReference>
<evidence type="ECO:0000259" key="1">
    <source>
        <dbReference type="Pfam" id="PF00903"/>
    </source>
</evidence>